<evidence type="ECO:0000313" key="3">
    <source>
        <dbReference type="Proteomes" id="UP000076727"/>
    </source>
</evidence>
<organism evidence="2 3">
    <name type="scientific">Daedalea quercina L-15889</name>
    <dbReference type="NCBI Taxonomy" id="1314783"/>
    <lineage>
        <taxon>Eukaryota</taxon>
        <taxon>Fungi</taxon>
        <taxon>Dikarya</taxon>
        <taxon>Basidiomycota</taxon>
        <taxon>Agaricomycotina</taxon>
        <taxon>Agaricomycetes</taxon>
        <taxon>Polyporales</taxon>
        <taxon>Fomitopsis</taxon>
    </lineage>
</organism>
<dbReference type="AlphaFoldDB" id="A0A165L4V3"/>
<dbReference type="EMBL" id="KV429149">
    <property type="protein sequence ID" value="KZT63945.1"/>
    <property type="molecule type" value="Genomic_DNA"/>
</dbReference>
<protein>
    <recommendedName>
        <fullName evidence="4">EKC/KEOPS complex subunit GON7</fullName>
    </recommendedName>
</protein>
<reference evidence="2 3" key="1">
    <citation type="journal article" date="2016" name="Mol. Biol. Evol.">
        <title>Comparative Genomics of Early-Diverging Mushroom-Forming Fungi Provides Insights into the Origins of Lignocellulose Decay Capabilities.</title>
        <authorList>
            <person name="Nagy L.G."/>
            <person name="Riley R."/>
            <person name="Tritt A."/>
            <person name="Adam C."/>
            <person name="Daum C."/>
            <person name="Floudas D."/>
            <person name="Sun H."/>
            <person name="Yadav J.S."/>
            <person name="Pangilinan J."/>
            <person name="Larsson K.H."/>
            <person name="Matsuura K."/>
            <person name="Barry K."/>
            <person name="Labutti K."/>
            <person name="Kuo R."/>
            <person name="Ohm R.A."/>
            <person name="Bhattacharya S.S."/>
            <person name="Shirouzu T."/>
            <person name="Yoshinaga Y."/>
            <person name="Martin F.M."/>
            <person name="Grigoriev I.V."/>
            <person name="Hibbett D.S."/>
        </authorList>
    </citation>
    <scope>NUCLEOTIDE SEQUENCE [LARGE SCALE GENOMIC DNA]</scope>
    <source>
        <strain evidence="2 3">L-15889</strain>
    </source>
</reference>
<dbReference type="OrthoDB" id="2553859at2759"/>
<dbReference type="Proteomes" id="UP000076727">
    <property type="component" value="Unassembled WGS sequence"/>
</dbReference>
<evidence type="ECO:0008006" key="4">
    <source>
        <dbReference type="Google" id="ProtNLM"/>
    </source>
</evidence>
<keyword evidence="3" id="KW-1185">Reference proteome</keyword>
<evidence type="ECO:0000256" key="1">
    <source>
        <dbReference type="SAM" id="MobiDB-lite"/>
    </source>
</evidence>
<sequence length="100" mass="11098">MASALTVSYTLHPPPNTPAEDLQAQKTHTFSVSTERSGKEYYDSLRKAVAEAKRVLGEELTAWRDAVGTREQTKESKPPKQSDEGEEDDGGEEEEEQSND</sequence>
<feature type="region of interest" description="Disordered" evidence="1">
    <location>
        <begin position="64"/>
        <end position="100"/>
    </location>
</feature>
<proteinExistence type="predicted"/>
<feature type="compositionally biased region" description="Basic and acidic residues" evidence="1">
    <location>
        <begin position="67"/>
        <end position="83"/>
    </location>
</feature>
<feature type="region of interest" description="Disordered" evidence="1">
    <location>
        <begin position="1"/>
        <end position="39"/>
    </location>
</feature>
<evidence type="ECO:0000313" key="2">
    <source>
        <dbReference type="EMBL" id="KZT63945.1"/>
    </source>
</evidence>
<gene>
    <name evidence="2" type="ORF">DAEQUDRAFT_770150</name>
</gene>
<feature type="compositionally biased region" description="Acidic residues" evidence="1">
    <location>
        <begin position="84"/>
        <end position="100"/>
    </location>
</feature>
<feature type="compositionally biased region" description="Polar residues" evidence="1">
    <location>
        <begin position="24"/>
        <end position="35"/>
    </location>
</feature>
<accession>A0A165L4V3</accession>
<name>A0A165L4V3_9APHY</name>